<keyword evidence="4" id="KW-1185">Reference proteome</keyword>
<accession>A0AAW0N7T6</accession>
<evidence type="ECO:0000256" key="1">
    <source>
        <dbReference type="SAM" id="Coils"/>
    </source>
</evidence>
<protein>
    <recommendedName>
        <fullName evidence="5">HECT domain-containing protein</fullName>
    </recommendedName>
</protein>
<feature type="region of interest" description="Disordered" evidence="2">
    <location>
        <begin position="239"/>
        <end position="264"/>
    </location>
</feature>
<proteinExistence type="predicted"/>
<evidence type="ECO:0008006" key="5">
    <source>
        <dbReference type="Google" id="ProtNLM"/>
    </source>
</evidence>
<evidence type="ECO:0000313" key="3">
    <source>
        <dbReference type="EMBL" id="KAK7893048.1"/>
    </source>
</evidence>
<evidence type="ECO:0000256" key="2">
    <source>
        <dbReference type="SAM" id="MobiDB-lite"/>
    </source>
</evidence>
<organism evidence="3 4">
    <name type="scientific">Mugilogobius chulae</name>
    <name type="common">yellowstripe goby</name>
    <dbReference type="NCBI Taxonomy" id="88201"/>
    <lineage>
        <taxon>Eukaryota</taxon>
        <taxon>Metazoa</taxon>
        <taxon>Chordata</taxon>
        <taxon>Craniata</taxon>
        <taxon>Vertebrata</taxon>
        <taxon>Euteleostomi</taxon>
        <taxon>Actinopterygii</taxon>
        <taxon>Neopterygii</taxon>
        <taxon>Teleostei</taxon>
        <taxon>Neoteleostei</taxon>
        <taxon>Acanthomorphata</taxon>
        <taxon>Gobiaria</taxon>
        <taxon>Gobiiformes</taxon>
        <taxon>Gobioidei</taxon>
        <taxon>Gobiidae</taxon>
        <taxon>Gobionellinae</taxon>
        <taxon>Mugilogobius</taxon>
    </lineage>
</organism>
<dbReference type="EMBL" id="JBBPFD010000016">
    <property type="protein sequence ID" value="KAK7893048.1"/>
    <property type="molecule type" value="Genomic_DNA"/>
</dbReference>
<feature type="compositionally biased region" description="Basic residues" evidence="2">
    <location>
        <begin position="254"/>
        <end position="263"/>
    </location>
</feature>
<dbReference type="PANTHER" id="PTHR11505">
    <property type="entry name" value="L1 TRANSPOSABLE ELEMENT-RELATED"/>
    <property type="match status" value="1"/>
</dbReference>
<dbReference type="Proteomes" id="UP001460270">
    <property type="component" value="Unassembled WGS sequence"/>
</dbReference>
<dbReference type="AlphaFoldDB" id="A0AAW0N7T6"/>
<evidence type="ECO:0000313" key="4">
    <source>
        <dbReference type="Proteomes" id="UP001460270"/>
    </source>
</evidence>
<keyword evidence="1" id="KW-0175">Coiled coil</keyword>
<dbReference type="Gene3D" id="3.30.70.1820">
    <property type="entry name" value="L1 transposable element, RRM domain"/>
    <property type="match status" value="1"/>
</dbReference>
<name>A0AAW0N7T6_9GOBI</name>
<dbReference type="InterPro" id="IPR004244">
    <property type="entry name" value="Transposase_22"/>
</dbReference>
<feature type="coiled-coil region" evidence="1">
    <location>
        <begin position="58"/>
        <end position="110"/>
    </location>
</feature>
<sequence>MTEEQTSGARPGKRRHMLNPEECGRIAEEQGRLVALAEHKVALLADLSPSIDRIHKKLDGFQQSLDNHDTRLVSLEDNVSERLDKMENQLAVLRADNDKLRAKVTDLEGRNRRNNVGLMELPEDIEGPQPSKFFARFLQEVFGPDMFPSPPELDHAHRSLAAKPRPGAKPRAVLLCFHRFHNKEQIDREVILLMEDVDLEAHLPSYGDRIALRNFCKSLTQSSKRKQGLFEKLREKLKVRQSQNGEEEPGPSNYKKKKSKQPKRKIEIGWIHTESKITKQVRAKQGGGTRKITISTQAGFDDILHEGKALFFPQGKSNKGKVDEFDFDVWDFKQNSLPRDMSVEDIYNIVKMPILRFYLATQPKTLIVDDDTEETEGNKQQPDNEDPVYIDNPSPDILPQFYVSEEEGFDHHSQETEFVVLPLSTSEDERFSVVNESDPEITFGPDPLNNEDSLSDTLIYQPEASQNISEIILVLHEANSFNEMIGAFSDHDILSKIIKVTRISSDKSLEKGSGSGLLRDVYTSFWGEFYERCTLGTTYKVPFLRHDFTEDTWKAIGRIFVKGFQDCGYLPLKLAPPFLEEMLFGKTYSDLQTRFVRLFSSQEQDIINMVIEKFDSVDTDEVIDLLANYECRKNVSPETLPEILLELAHKELIQKTMFVIDCWREVSQPHMQLDPEALAKMSLKVPERRS</sequence>
<gene>
    <name evidence="3" type="ORF">WMY93_022200</name>
</gene>
<reference evidence="4" key="1">
    <citation type="submission" date="2024-04" db="EMBL/GenBank/DDBJ databases">
        <title>Salinicola lusitanus LLJ914,a marine bacterium isolated from the Okinawa Trough.</title>
        <authorList>
            <person name="Li J."/>
        </authorList>
    </citation>
    <scope>NUCLEOTIDE SEQUENCE [LARGE SCALE GENOMIC DNA]</scope>
</reference>
<comment type="caution">
    <text evidence="3">The sequence shown here is derived from an EMBL/GenBank/DDBJ whole genome shotgun (WGS) entry which is preliminary data.</text>
</comment>